<accession>A0A6G1KT19</accession>
<reference evidence="1" key="1">
    <citation type="journal article" date="2020" name="Stud. Mycol.">
        <title>101 Dothideomycetes genomes: a test case for predicting lifestyles and emergence of pathogens.</title>
        <authorList>
            <person name="Haridas S."/>
            <person name="Albert R."/>
            <person name="Binder M."/>
            <person name="Bloem J."/>
            <person name="Labutti K."/>
            <person name="Salamov A."/>
            <person name="Andreopoulos B."/>
            <person name="Baker S."/>
            <person name="Barry K."/>
            <person name="Bills G."/>
            <person name="Bluhm B."/>
            <person name="Cannon C."/>
            <person name="Castanera R."/>
            <person name="Culley D."/>
            <person name="Daum C."/>
            <person name="Ezra D."/>
            <person name="Gonzalez J."/>
            <person name="Henrissat B."/>
            <person name="Kuo A."/>
            <person name="Liang C."/>
            <person name="Lipzen A."/>
            <person name="Lutzoni F."/>
            <person name="Magnuson J."/>
            <person name="Mondo S."/>
            <person name="Nolan M."/>
            <person name="Ohm R."/>
            <person name="Pangilinan J."/>
            <person name="Park H.-J."/>
            <person name="Ramirez L."/>
            <person name="Alfaro M."/>
            <person name="Sun H."/>
            <person name="Tritt A."/>
            <person name="Yoshinaga Y."/>
            <person name="Zwiers L.-H."/>
            <person name="Turgeon B."/>
            <person name="Goodwin S."/>
            <person name="Spatafora J."/>
            <person name="Crous P."/>
            <person name="Grigoriev I."/>
        </authorList>
    </citation>
    <scope>NUCLEOTIDE SEQUENCE</scope>
    <source>
        <strain evidence="1">CBS 279.74</strain>
    </source>
</reference>
<organism evidence="1 2">
    <name type="scientific">Pleomassaria siparia CBS 279.74</name>
    <dbReference type="NCBI Taxonomy" id="1314801"/>
    <lineage>
        <taxon>Eukaryota</taxon>
        <taxon>Fungi</taxon>
        <taxon>Dikarya</taxon>
        <taxon>Ascomycota</taxon>
        <taxon>Pezizomycotina</taxon>
        <taxon>Dothideomycetes</taxon>
        <taxon>Pleosporomycetidae</taxon>
        <taxon>Pleosporales</taxon>
        <taxon>Pleomassariaceae</taxon>
        <taxon>Pleomassaria</taxon>
    </lineage>
</organism>
<proteinExistence type="predicted"/>
<evidence type="ECO:0000313" key="1">
    <source>
        <dbReference type="EMBL" id="KAF2715632.1"/>
    </source>
</evidence>
<dbReference type="AlphaFoldDB" id="A0A6G1KT19"/>
<keyword evidence="2" id="KW-1185">Reference proteome</keyword>
<protein>
    <submittedName>
        <fullName evidence="1">Uncharacterized protein</fullName>
    </submittedName>
</protein>
<sequence>MFFFFRLPRTYNLPLTHGIDGLLHLVLYVVCGSATTQAHAHTNSEANPAFLSAFSPHRGRGDHSTDCLIQFEWREPRTMTLALQCLETHAELLPAFTDFCELGRGKLTLGVHLSVLATTDPTDNFLEQSS</sequence>
<dbReference type="EMBL" id="MU005764">
    <property type="protein sequence ID" value="KAF2715632.1"/>
    <property type="molecule type" value="Genomic_DNA"/>
</dbReference>
<name>A0A6G1KT19_9PLEO</name>
<dbReference type="Proteomes" id="UP000799428">
    <property type="component" value="Unassembled WGS sequence"/>
</dbReference>
<evidence type="ECO:0000313" key="2">
    <source>
        <dbReference type="Proteomes" id="UP000799428"/>
    </source>
</evidence>
<gene>
    <name evidence="1" type="ORF">K504DRAFT_30856</name>
</gene>